<dbReference type="GO" id="GO:0016887">
    <property type="term" value="F:ATP hydrolysis activity"/>
    <property type="evidence" value="ECO:0007669"/>
    <property type="project" value="InterPro"/>
</dbReference>
<dbReference type="InterPro" id="IPR027417">
    <property type="entry name" value="P-loop_NTPase"/>
</dbReference>
<dbReference type="SUPFAM" id="SSF52540">
    <property type="entry name" value="P-loop containing nucleoside triphosphate hydrolases"/>
    <property type="match status" value="2"/>
</dbReference>
<dbReference type="EMBL" id="LAZR01022733">
    <property type="protein sequence ID" value="KKL80847.1"/>
    <property type="molecule type" value="Genomic_DNA"/>
</dbReference>
<accession>A0A0F9I0F7</accession>
<dbReference type="PANTHER" id="PTHR43790">
    <property type="entry name" value="CARBOHYDRATE TRANSPORT ATP-BINDING PROTEIN MG119-RELATED"/>
    <property type="match status" value="1"/>
</dbReference>
<dbReference type="AlphaFoldDB" id="A0A0F9I0F7"/>
<protein>
    <recommendedName>
        <fullName evidence="3">ABC transporter domain-containing protein</fullName>
    </recommendedName>
</protein>
<evidence type="ECO:0000256" key="2">
    <source>
        <dbReference type="ARBA" id="ARBA00022840"/>
    </source>
</evidence>
<feature type="domain" description="ABC transporter" evidence="3">
    <location>
        <begin position="17"/>
        <end position="255"/>
    </location>
</feature>
<dbReference type="SMART" id="SM00382">
    <property type="entry name" value="AAA"/>
    <property type="match status" value="1"/>
</dbReference>
<dbReference type="InterPro" id="IPR003593">
    <property type="entry name" value="AAA+_ATPase"/>
</dbReference>
<dbReference type="CDD" id="cd03216">
    <property type="entry name" value="ABC_Carb_Monos_I"/>
    <property type="match status" value="1"/>
</dbReference>
<evidence type="ECO:0000256" key="1">
    <source>
        <dbReference type="ARBA" id="ARBA00022741"/>
    </source>
</evidence>
<dbReference type="PROSITE" id="PS50893">
    <property type="entry name" value="ABC_TRANSPORTER_2"/>
    <property type="match status" value="2"/>
</dbReference>
<dbReference type="PANTHER" id="PTHR43790:SF4">
    <property type="entry name" value="GUANOSINE IMPORT ATP-BINDING PROTEIN NUPO"/>
    <property type="match status" value="1"/>
</dbReference>
<keyword evidence="2" id="KW-0067">ATP-binding</keyword>
<name>A0A0F9I0F7_9ZZZZ</name>
<comment type="caution">
    <text evidence="4">The sequence shown here is derived from an EMBL/GenBank/DDBJ whole genome shotgun (WGS) entry which is preliminary data.</text>
</comment>
<sequence>MPLLRFPFQSVSGMPYLQMKGITKLYPENRVLANDSVDLAVEKSEIHAIVGENGAGKTTLMKILYGLEHKDGGEIFLRGRKVAIHNPLDANRLGIGMVHQHFQLIPEFTIAENVVLGIEPRKRGVFLDRVKAVKSVQDVFEEYGFSLDPALKVSQLTVGQMQLVEIIKILYRRADLLILDEPTSVLTEQQIKKLFDTLRNLSGLGKTVVIITHKLGEVKAISGRVTVMRKGRVMVVKETSDVDENELARLMVGKSISFRFSRNPVSRGKVVMELIDICLNEKGRERPLLDRVNLKVHEGEIVGVTGVGGNGLSELEDTVCGLGPVSAGRIFHDGRDVTDFSASSLRKRGLAYVPADRLFRGSSHHSTVQENMIVSTHHDFLKVGVLRQNKIRDFARKLTENFAIDGDPRVSIGTLSGGNIQKVILARELALRSGFIVFSEPTWGLDVASIEFIYKKILEIRKEGVAILLISSNIDEILGLADTLVVMYRGRIVCSFPDKEELSKELIGEYMMGLRDDFKV</sequence>
<dbReference type="Gene3D" id="3.40.50.300">
    <property type="entry name" value="P-loop containing nucleotide triphosphate hydrolases"/>
    <property type="match status" value="2"/>
</dbReference>
<dbReference type="InterPro" id="IPR017871">
    <property type="entry name" value="ABC_transporter-like_CS"/>
</dbReference>
<keyword evidence="1" id="KW-0547">Nucleotide-binding</keyword>
<dbReference type="PROSITE" id="PS00211">
    <property type="entry name" value="ABC_TRANSPORTER_1"/>
    <property type="match status" value="1"/>
</dbReference>
<feature type="domain" description="ABC transporter" evidence="3">
    <location>
        <begin position="272"/>
        <end position="514"/>
    </location>
</feature>
<dbReference type="GO" id="GO:0005524">
    <property type="term" value="F:ATP binding"/>
    <property type="evidence" value="ECO:0007669"/>
    <property type="project" value="UniProtKB-KW"/>
</dbReference>
<organism evidence="4">
    <name type="scientific">marine sediment metagenome</name>
    <dbReference type="NCBI Taxonomy" id="412755"/>
    <lineage>
        <taxon>unclassified sequences</taxon>
        <taxon>metagenomes</taxon>
        <taxon>ecological metagenomes</taxon>
    </lineage>
</organism>
<reference evidence="4" key="1">
    <citation type="journal article" date="2015" name="Nature">
        <title>Complex archaea that bridge the gap between prokaryotes and eukaryotes.</title>
        <authorList>
            <person name="Spang A."/>
            <person name="Saw J.H."/>
            <person name="Jorgensen S.L."/>
            <person name="Zaremba-Niedzwiedzka K."/>
            <person name="Martijn J."/>
            <person name="Lind A.E."/>
            <person name="van Eijk R."/>
            <person name="Schleper C."/>
            <person name="Guy L."/>
            <person name="Ettema T.J."/>
        </authorList>
    </citation>
    <scope>NUCLEOTIDE SEQUENCE</scope>
</reference>
<evidence type="ECO:0000259" key="3">
    <source>
        <dbReference type="PROSITE" id="PS50893"/>
    </source>
</evidence>
<dbReference type="InterPro" id="IPR003439">
    <property type="entry name" value="ABC_transporter-like_ATP-bd"/>
</dbReference>
<proteinExistence type="predicted"/>
<evidence type="ECO:0000313" key="4">
    <source>
        <dbReference type="EMBL" id="KKL80847.1"/>
    </source>
</evidence>
<dbReference type="Pfam" id="PF00005">
    <property type="entry name" value="ABC_tran"/>
    <property type="match status" value="2"/>
</dbReference>
<gene>
    <name evidence="4" type="ORF">LCGC14_2000680</name>
</gene>
<dbReference type="InterPro" id="IPR050107">
    <property type="entry name" value="ABC_carbohydrate_import_ATPase"/>
</dbReference>